<accession>A0A291M3T9</accession>
<evidence type="ECO:0000313" key="3">
    <source>
        <dbReference type="Proteomes" id="UP000219050"/>
    </source>
</evidence>
<keyword evidence="1" id="KW-1133">Transmembrane helix</keyword>
<feature type="transmembrane region" description="Helical" evidence="1">
    <location>
        <begin position="191"/>
        <end position="213"/>
    </location>
</feature>
<feature type="transmembrane region" description="Helical" evidence="1">
    <location>
        <begin position="161"/>
        <end position="179"/>
    </location>
</feature>
<gene>
    <name evidence="2" type="ORF">CBW24_15740</name>
</gene>
<dbReference type="EMBL" id="CP021405">
    <property type="protein sequence ID" value="ATI43599.1"/>
    <property type="molecule type" value="Genomic_DNA"/>
</dbReference>
<organism evidence="2 3">
    <name type="scientific">Pacificitalea manganoxidans</name>
    <dbReference type="NCBI Taxonomy" id="1411902"/>
    <lineage>
        <taxon>Bacteria</taxon>
        <taxon>Pseudomonadati</taxon>
        <taxon>Pseudomonadota</taxon>
        <taxon>Alphaproteobacteria</taxon>
        <taxon>Rhodobacterales</taxon>
        <taxon>Paracoccaceae</taxon>
        <taxon>Pacificitalea</taxon>
    </lineage>
</organism>
<dbReference type="KEGG" id="cmag:CBW24_15740"/>
<protein>
    <submittedName>
        <fullName evidence="2">Paraquat-inducible membrane protein A</fullName>
    </submittedName>
</protein>
<keyword evidence="2" id="KW-0614">Plasmid</keyword>
<keyword evidence="3" id="KW-1185">Reference proteome</keyword>
<reference evidence="2 3" key="1">
    <citation type="submission" date="2017-05" db="EMBL/GenBank/DDBJ databases">
        <title>Comparative genomic and metabolic analysis of manganese-oxidizing mechanisms in Celeribater manganoxidans DY25T: its adaption to the environment of polymetallic nodule.</title>
        <authorList>
            <person name="Wang X."/>
        </authorList>
    </citation>
    <scope>NUCLEOTIDE SEQUENCE [LARGE SCALE GENOMIC DNA]</scope>
    <source>
        <strain evidence="2 3">DY25</strain>
        <plasmid evidence="3">pdy25-a</plasmid>
    </source>
</reference>
<dbReference type="OrthoDB" id="5291921at2"/>
<keyword evidence="1" id="KW-0812">Transmembrane</keyword>
<dbReference type="AlphaFoldDB" id="A0A291M3T9"/>
<evidence type="ECO:0000256" key="1">
    <source>
        <dbReference type="SAM" id="Phobius"/>
    </source>
</evidence>
<evidence type="ECO:0000313" key="2">
    <source>
        <dbReference type="EMBL" id="ATI43599.1"/>
    </source>
</evidence>
<proteinExistence type="predicted"/>
<sequence>MSATAPPLTRSGPPLAETRAEDLMACTECDALYRNGTPANGQRAVCARCGHVLAAPRRKAGMQIIMLAVTVLVLAIGAAFFPFLRIEAAGLGNSVSLIDAILVFTGGRLAILAVAMAAFVLVIPAARMLLLIYVIGPLVFDRPPARQARRAYRLAEKLRPWSMAEIFAIGCAVSLVKVADLARVEFGPAFWMFAALVVIALIQERFICSWSVWHSLNTSTGR</sequence>
<dbReference type="Proteomes" id="UP000219050">
    <property type="component" value="Plasmid pDY25-A"/>
</dbReference>
<dbReference type="InterPro" id="IPR007498">
    <property type="entry name" value="PqiA-like"/>
</dbReference>
<name>A0A291M3T9_9RHOB</name>
<dbReference type="Pfam" id="PF04403">
    <property type="entry name" value="PqiA"/>
    <property type="match status" value="1"/>
</dbReference>
<feature type="transmembrane region" description="Helical" evidence="1">
    <location>
        <begin position="109"/>
        <end position="140"/>
    </location>
</feature>
<feature type="transmembrane region" description="Helical" evidence="1">
    <location>
        <begin position="64"/>
        <end position="84"/>
    </location>
</feature>
<dbReference type="RefSeq" id="WP_088664227.1">
    <property type="nucleotide sequence ID" value="NZ_CP021405.1"/>
</dbReference>
<geneLocation type="plasmid" evidence="3">
    <name>pdy25-a</name>
</geneLocation>
<keyword evidence="1" id="KW-0472">Membrane</keyword>